<protein>
    <submittedName>
        <fullName evidence="2">Uncharacterized protein</fullName>
    </submittedName>
</protein>
<comment type="caution">
    <text evidence="2">The sequence shown here is derived from an EMBL/GenBank/DDBJ whole genome shotgun (WGS) entry which is preliminary data.</text>
</comment>
<accession>A0A108U5H2</accession>
<dbReference type="Proteomes" id="UP000023435">
    <property type="component" value="Unassembled WGS sequence"/>
</dbReference>
<feature type="compositionally biased region" description="Polar residues" evidence="1">
    <location>
        <begin position="16"/>
        <end position="26"/>
    </location>
</feature>
<sequence>MEKSIGPRGAKIGPLSASQGGVSLNTAEEGKPKVPSYSVYTAYDGQMNVQALPFIVVEMRSWTSEQVPDLKQNPPPLNESMDHLDALIDGMWLRPIDPGMPELQGK</sequence>
<reference evidence="2 3" key="1">
    <citation type="journal article" date="2014" name="Genome Announc.">
        <title>Draft Genome Sequence of Lysobacter capsici AZ78, a Bacterium Antagonistic to Plant-Pathogenic Oomycetes.</title>
        <authorList>
            <person name="Puopolo G."/>
            <person name="Sonego P."/>
            <person name="Engelen K."/>
            <person name="Pertot I."/>
        </authorList>
    </citation>
    <scope>NUCLEOTIDE SEQUENCE [LARGE SCALE GENOMIC DNA]</scope>
    <source>
        <strain evidence="2 3">AZ78</strain>
    </source>
</reference>
<dbReference type="AlphaFoldDB" id="A0A108U5H2"/>
<name>A0A108U5H2_9GAMM</name>
<evidence type="ECO:0000313" key="2">
    <source>
        <dbReference type="EMBL" id="KWS02914.1"/>
    </source>
</evidence>
<organism evidence="2 3">
    <name type="scientific">Lysobacter capsici AZ78</name>
    <dbReference type="NCBI Taxonomy" id="1444315"/>
    <lineage>
        <taxon>Bacteria</taxon>
        <taxon>Pseudomonadati</taxon>
        <taxon>Pseudomonadota</taxon>
        <taxon>Gammaproteobacteria</taxon>
        <taxon>Lysobacterales</taxon>
        <taxon>Lysobacteraceae</taxon>
        <taxon>Lysobacter</taxon>
    </lineage>
</organism>
<evidence type="ECO:0000256" key="1">
    <source>
        <dbReference type="SAM" id="MobiDB-lite"/>
    </source>
</evidence>
<proteinExistence type="predicted"/>
<keyword evidence="3" id="KW-1185">Reference proteome</keyword>
<evidence type="ECO:0000313" key="3">
    <source>
        <dbReference type="Proteomes" id="UP000023435"/>
    </source>
</evidence>
<dbReference type="EMBL" id="JAJA02000001">
    <property type="protein sequence ID" value="KWS02914.1"/>
    <property type="molecule type" value="Genomic_DNA"/>
</dbReference>
<gene>
    <name evidence="2" type="ORF">AZ78_0460</name>
</gene>
<feature type="region of interest" description="Disordered" evidence="1">
    <location>
        <begin position="1"/>
        <end position="32"/>
    </location>
</feature>